<name>A0A0L0HVI3_SPIPD</name>
<dbReference type="eggNOG" id="KOG2821">
    <property type="taxonomic scope" value="Eukaryota"/>
</dbReference>
<dbReference type="InterPro" id="IPR051870">
    <property type="entry name" value="Elongin-A_domain"/>
</dbReference>
<sequence>MADWDDYEEVQLRQPPTLSEMCMRKLERNLNALQSLGAAPYYLVESLLRRCNAAQLERLEENSKNLLPDSLELWKAHCLADFADIRRGYEDETMDEPDSWRDLYKEKREERDEKTKRIGERMKALRQQEEAMKESRRARFLEQIPPSRSSHGAFGARGLLKKNESSIISKARRETRKIAKHFDSPALKKPTPTIARNTLSSDTPLSNGIKRMASQDVSSPAKKARPPATSSNGPAFKSKAMSSLLRKMR</sequence>
<keyword evidence="3" id="KW-1185">Reference proteome</keyword>
<dbReference type="GO" id="GO:0006368">
    <property type="term" value="P:transcription elongation by RNA polymerase II"/>
    <property type="evidence" value="ECO:0007669"/>
    <property type="project" value="InterPro"/>
</dbReference>
<dbReference type="InParanoid" id="A0A0L0HVI3"/>
<gene>
    <name evidence="2" type="ORF">SPPG_00785</name>
</gene>
<dbReference type="PANTHER" id="PTHR15141:SF76">
    <property type="entry name" value="TRANSCRIPTION ELONGATION FACTOR B POLYPEPTIDE 3"/>
    <property type="match status" value="1"/>
</dbReference>
<dbReference type="Proteomes" id="UP000053201">
    <property type="component" value="Unassembled WGS sequence"/>
</dbReference>
<evidence type="ECO:0000313" key="2">
    <source>
        <dbReference type="EMBL" id="KND05113.1"/>
    </source>
</evidence>
<accession>A0A0L0HVI3</accession>
<dbReference type="InterPro" id="IPR010684">
    <property type="entry name" value="RNA_pol_II_trans_fac_SIII_A"/>
</dbReference>
<dbReference type="STRING" id="645134.A0A0L0HVI3"/>
<proteinExistence type="predicted"/>
<dbReference type="VEuPathDB" id="FungiDB:SPPG_00785"/>
<dbReference type="GO" id="GO:0070449">
    <property type="term" value="C:elongin complex"/>
    <property type="evidence" value="ECO:0007669"/>
    <property type="project" value="InterPro"/>
</dbReference>
<dbReference type="Gene3D" id="6.10.250.3180">
    <property type="match status" value="1"/>
</dbReference>
<dbReference type="FunCoup" id="A0A0L0HVI3">
    <property type="interactions" value="26"/>
</dbReference>
<evidence type="ECO:0000313" key="3">
    <source>
        <dbReference type="Proteomes" id="UP000053201"/>
    </source>
</evidence>
<dbReference type="OrthoDB" id="21513at2759"/>
<reference evidence="2 3" key="1">
    <citation type="submission" date="2009-08" db="EMBL/GenBank/DDBJ databases">
        <title>The Genome Sequence of Spizellomyces punctatus strain DAOM BR117.</title>
        <authorList>
            <consortium name="The Broad Institute Genome Sequencing Platform"/>
            <person name="Russ C."/>
            <person name="Cuomo C."/>
            <person name="Shea T."/>
            <person name="Young S.K."/>
            <person name="Zeng Q."/>
            <person name="Koehrsen M."/>
            <person name="Haas B."/>
            <person name="Borodovsky M."/>
            <person name="Guigo R."/>
            <person name="Alvarado L."/>
            <person name="Berlin A."/>
            <person name="Bochicchio J."/>
            <person name="Borenstein D."/>
            <person name="Chapman S."/>
            <person name="Chen Z."/>
            <person name="Engels R."/>
            <person name="Freedman E."/>
            <person name="Gellesch M."/>
            <person name="Goldberg J."/>
            <person name="Griggs A."/>
            <person name="Gujja S."/>
            <person name="Heiman D."/>
            <person name="Hepburn T."/>
            <person name="Howarth C."/>
            <person name="Jen D."/>
            <person name="Larson L."/>
            <person name="Lewis B."/>
            <person name="Mehta T."/>
            <person name="Park D."/>
            <person name="Pearson M."/>
            <person name="Roberts A."/>
            <person name="Saif S."/>
            <person name="Shenoy N."/>
            <person name="Sisk P."/>
            <person name="Stolte C."/>
            <person name="Sykes S."/>
            <person name="Thomson T."/>
            <person name="Walk T."/>
            <person name="White J."/>
            <person name="Yandava C."/>
            <person name="Burger G."/>
            <person name="Gray M.W."/>
            <person name="Holland P.W.H."/>
            <person name="King N."/>
            <person name="Lang F.B.F."/>
            <person name="Roger A.J."/>
            <person name="Ruiz-Trillo I."/>
            <person name="Lander E."/>
            <person name="Nusbaum C."/>
        </authorList>
    </citation>
    <scope>NUCLEOTIDE SEQUENCE [LARGE SCALE GENOMIC DNA]</scope>
    <source>
        <strain evidence="2 3">DAOM BR117</strain>
    </source>
</reference>
<organism evidence="2 3">
    <name type="scientific">Spizellomyces punctatus (strain DAOM BR117)</name>
    <dbReference type="NCBI Taxonomy" id="645134"/>
    <lineage>
        <taxon>Eukaryota</taxon>
        <taxon>Fungi</taxon>
        <taxon>Fungi incertae sedis</taxon>
        <taxon>Chytridiomycota</taxon>
        <taxon>Chytridiomycota incertae sedis</taxon>
        <taxon>Chytridiomycetes</taxon>
        <taxon>Spizellomycetales</taxon>
        <taxon>Spizellomycetaceae</taxon>
        <taxon>Spizellomyces</taxon>
    </lineage>
</organism>
<dbReference type="PANTHER" id="PTHR15141">
    <property type="entry name" value="TRANSCRIPTION ELONGATION FACTOR B POLYPEPTIDE 3"/>
    <property type="match status" value="1"/>
</dbReference>
<dbReference type="Pfam" id="PF06881">
    <property type="entry name" value="Elongin_A"/>
    <property type="match status" value="1"/>
</dbReference>
<dbReference type="OMA" id="ELWLKHC"/>
<dbReference type="GeneID" id="27684493"/>
<evidence type="ECO:0000256" key="1">
    <source>
        <dbReference type="SAM" id="MobiDB-lite"/>
    </source>
</evidence>
<feature type="region of interest" description="Disordered" evidence="1">
    <location>
        <begin position="185"/>
        <end position="249"/>
    </location>
</feature>
<dbReference type="EMBL" id="KQ257450">
    <property type="protein sequence ID" value="KND05113.1"/>
    <property type="molecule type" value="Genomic_DNA"/>
</dbReference>
<dbReference type="AlphaFoldDB" id="A0A0L0HVI3"/>
<dbReference type="RefSeq" id="XP_016613152.1">
    <property type="nucleotide sequence ID" value="XM_016749115.1"/>
</dbReference>
<feature type="compositionally biased region" description="Polar residues" evidence="1">
    <location>
        <begin position="194"/>
        <end position="206"/>
    </location>
</feature>
<evidence type="ECO:0008006" key="4">
    <source>
        <dbReference type="Google" id="ProtNLM"/>
    </source>
</evidence>
<protein>
    <recommendedName>
        <fullName evidence="4">Elongin-A</fullName>
    </recommendedName>
</protein>